<feature type="signal peptide" evidence="5">
    <location>
        <begin position="1"/>
        <end position="32"/>
    </location>
</feature>
<comment type="similarity">
    <text evidence="2">Belongs to the beta-microseminoprotein family.</text>
</comment>
<proteinExistence type="inferred from homology"/>
<evidence type="ECO:0000256" key="4">
    <source>
        <dbReference type="ARBA" id="ARBA00023157"/>
    </source>
</evidence>
<evidence type="ECO:0000256" key="1">
    <source>
        <dbReference type="ARBA" id="ARBA00004613"/>
    </source>
</evidence>
<keyword evidence="5" id="KW-0732">Signal</keyword>
<sequence length="111" mass="12701">MSSGSNHGCSLSMVFVLSLSLILLLHHGYSEASVYHIKGICSYKDKYYKAGESFRRGCDKCFCHDFGAYCFTPMKPTSWPRKCRRVRAECGYTVVYKEDPQKQCQAYSWIG</sequence>
<dbReference type="InterPro" id="IPR008735">
    <property type="entry name" value="PSP94"/>
</dbReference>
<dbReference type="AlphaFoldDB" id="A0AAV1F215"/>
<evidence type="ECO:0008006" key="8">
    <source>
        <dbReference type="Google" id="ProtNLM"/>
    </source>
</evidence>
<dbReference type="Proteomes" id="UP001178508">
    <property type="component" value="Chromosome 4"/>
</dbReference>
<dbReference type="EMBL" id="OY660867">
    <property type="protein sequence ID" value="CAJ1055266.1"/>
    <property type="molecule type" value="Genomic_DNA"/>
</dbReference>
<evidence type="ECO:0000313" key="6">
    <source>
        <dbReference type="EMBL" id="CAJ1055266.1"/>
    </source>
</evidence>
<keyword evidence="7" id="KW-1185">Reference proteome</keyword>
<evidence type="ECO:0000256" key="5">
    <source>
        <dbReference type="SAM" id="SignalP"/>
    </source>
</evidence>
<accession>A0AAV1F215</accession>
<dbReference type="Gene3D" id="2.60.40.1900">
    <property type="entry name" value="Beta-microseminoprotein (PSP94) domain"/>
    <property type="match status" value="1"/>
</dbReference>
<reference evidence="6" key="1">
    <citation type="submission" date="2023-08" db="EMBL/GenBank/DDBJ databases">
        <authorList>
            <person name="Alioto T."/>
            <person name="Alioto T."/>
            <person name="Gomez Garrido J."/>
        </authorList>
    </citation>
    <scope>NUCLEOTIDE SEQUENCE</scope>
</reference>
<evidence type="ECO:0000313" key="7">
    <source>
        <dbReference type="Proteomes" id="UP001178508"/>
    </source>
</evidence>
<evidence type="ECO:0000256" key="3">
    <source>
        <dbReference type="ARBA" id="ARBA00022525"/>
    </source>
</evidence>
<dbReference type="Pfam" id="PF05825">
    <property type="entry name" value="PSP94"/>
    <property type="match status" value="1"/>
</dbReference>
<name>A0AAV1F215_XYRNO</name>
<keyword evidence="4" id="KW-1015">Disulfide bond</keyword>
<feature type="chain" id="PRO_5043595004" description="Beta-microseminoprotein-like" evidence="5">
    <location>
        <begin position="33"/>
        <end position="111"/>
    </location>
</feature>
<keyword evidence="3" id="KW-0964">Secreted</keyword>
<dbReference type="PANTHER" id="PTHR10500:SF0">
    <property type="entry name" value="SCO-SPONDIN-LIKE"/>
    <property type="match status" value="1"/>
</dbReference>
<evidence type="ECO:0000256" key="2">
    <source>
        <dbReference type="ARBA" id="ARBA00010352"/>
    </source>
</evidence>
<organism evidence="6 7">
    <name type="scientific">Xyrichtys novacula</name>
    <name type="common">Pearly razorfish</name>
    <name type="synonym">Hemipteronotus novacula</name>
    <dbReference type="NCBI Taxonomy" id="13765"/>
    <lineage>
        <taxon>Eukaryota</taxon>
        <taxon>Metazoa</taxon>
        <taxon>Chordata</taxon>
        <taxon>Craniata</taxon>
        <taxon>Vertebrata</taxon>
        <taxon>Euteleostomi</taxon>
        <taxon>Actinopterygii</taxon>
        <taxon>Neopterygii</taxon>
        <taxon>Teleostei</taxon>
        <taxon>Neoteleostei</taxon>
        <taxon>Acanthomorphata</taxon>
        <taxon>Eupercaria</taxon>
        <taxon>Labriformes</taxon>
        <taxon>Labridae</taxon>
        <taxon>Xyrichtys</taxon>
    </lineage>
</organism>
<comment type="subcellular location">
    <subcellularLocation>
        <location evidence="1">Secreted</location>
    </subcellularLocation>
</comment>
<protein>
    <recommendedName>
        <fullName evidence="8">Beta-microseminoprotein-like</fullName>
    </recommendedName>
</protein>
<dbReference type="PANTHER" id="PTHR10500">
    <property type="entry name" value="BETA-MICROSEMINOPROTEIN"/>
    <property type="match status" value="1"/>
</dbReference>
<dbReference type="GO" id="GO:0005576">
    <property type="term" value="C:extracellular region"/>
    <property type="evidence" value="ECO:0007669"/>
    <property type="project" value="UniProtKB-SubCell"/>
</dbReference>
<gene>
    <name evidence="6" type="ORF">XNOV1_A026896</name>
</gene>